<dbReference type="Proteomes" id="UP000070501">
    <property type="component" value="Unassembled WGS sequence"/>
</dbReference>
<reference evidence="4" key="1">
    <citation type="submission" date="2016-02" db="EMBL/GenBank/DDBJ databases">
        <title>Draft genome sequence of Microdochium bolleyi, a fungal endophyte of beachgrass.</title>
        <authorList>
            <consortium name="DOE Joint Genome Institute"/>
            <person name="David A.S."/>
            <person name="May G."/>
            <person name="Haridas S."/>
            <person name="Lim J."/>
            <person name="Wang M."/>
            <person name="Labutti K."/>
            <person name="Lipzen A."/>
            <person name="Barry K."/>
            <person name="Grigoriev I.V."/>
        </authorList>
    </citation>
    <scope>NUCLEOTIDE SEQUENCE [LARGE SCALE GENOMIC DNA]</scope>
    <source>
        <strain evidence="4">J235TASD1</strain>
    </source>
</reference>
<organism evidence="3 4">
    <name type="scientific">Microdochium bolleyi</name>
    <dbReference type="NCBI Taxonomy" id="196109"/>
    <lineage>
        <taxon>Eukaryota</taxon>
        <taxon>Fungi</taxon>
        <taxon>Dikarya</taxon>
        <taxon>Ascomycota</taxon>
        <taxon>Pezizomycotina</taxon>
        <taxon>Sordariomycetes</taxon>
        <taxon>Xylariomycetidae</taxon>
        <taxon>Xylariales</taxon>
        <taxon>Microdochiaceae</taxon>
        <taxon>Microdochium</taxon>
    </lineage>
</organism>
<sequence>MDDDQDSVRRAIPPDPAPEKGSLTRERVRRPLGNWLILTIVVLMGVGFLCVGVYFISNPARDDSGEIRQVIPKTSPSVISSHVQNGVLPWTDVSGRDITTSSPALPTDPFGGVFHEKRDEGDTGAQAHPEPTTRLTTTTSIVKTRFVYQTIVHTAILSATADDGEPAATGSAAATSVLTTVALADSLSPTSTSSPEPKYCPMEGSPDVYIPCDPDRRGGAVQNAVVVVAPAAASSSGSSLAASSGTLRVIRGLARAYSHARLATYQVLCTVGTRPC</sequence>
<feature type="region of interest" description="Disordered" evidence="1">
    <location>
        <begin position="1"/>
        <end position="25"/>
    </location>
</feature>
<evidence type="ECO:0000313" key="4">
    <source>
        <dbReference type="Proteomes" id="UP000070501"/>
    </source>
</evidence>
<name>A0A136IP89_9PEZI</name>
<gene>
    <name evidence="3" type="ORF">Micbo1qcDRAFT_208874</name>
</gene>
<dbReference type="InParanoid" id="A0A136IP89"/>
<keyword evidence="2" id="KW-1133">Transmembrane helix</keyword>
<accession>A0A136IP89</accession>
<dbReference type="AlphaFoldDB" id="A0A136IP89"/>
<feature type="region of interest" description="Disordered" evidence="1">
    <location>
        <begin position="94"/>
        <end position="131"/>
    </location>
</feature>
<evidence type="ECO:0000313" key="3">
    <source>
        <dbReference type="EMBL" id="KXJ86750.1"/>
    </source>
</evidence>
<feature type="transmembrane region" description="Helical" evidence="2">
    <location>
        <begin position="35"/>
        <end position="56"/>
    </location>
</feature>
<keyword evidence="2" id="KW-0812">Transmembrane</keyword>
<dbReference type="OrthoDB" id="10562071at2759"/>
<evidence type="ECO:0000256" key="1">
    <source>
        <dbReference type="SAM" id="MobiDB-lite"/>
    </source>
</evidence>
<protein>
    <submittedName>
        <fullName evidence="3">Uncharacterized protein</fullName>
    </submittedName>
</protein>
<proteinExistence type="predicted"/>
<dbReference type="EMBL" id="KQ964266">
    <property type="protein sequence ID" value="KXJ86750.1"/>
    <property type="molecule type" value="Genomic_DNA"/>
</dbReference>
<keyword evidence="2" id="KW-0472">Membrane</keyword>
<evidence type="ECO:0000256" key="2">
    <source>
        <dbReference type="SAM" id="Phobius"/>
    </source>
</evidence>
<keyword evidence="4" id="KW-1185">Reference proteome</keyword>